<keyword evidence="1" id="KW-1133">Transmembrane helix</keyword>
<keyword evidence="1" id="KW-0812">Transmembrane</keyword>
<proteinExistence type="predicted"/>
<evidence type="ECO:0000256" key="1">
    <source>
        <dbReference type="SAM" id="Phobius"/>
    </source>
</evidence>
<name>A0A0F3GLZ3_9BACT</name>
<gene>
    <name evidence="2" type="ORF">MBAV_006084</name>
</gene>
<reference evidence="2 3" key="1">
    <citation type="submission" date="2015-02" db="EMBL/GenBank/DDBJ databases">
        <title>Single-cell genomics of uncultivated deep-branching MTB reveals a conserved set of magnetosome genes.</title>
        <authorList>
            <person name="Kolinko S."/>
            <person name="Richter M."/>
            <person name="Glockner F.O."/>
            <person name="Brachmann A."/>
            <person name="Schuler D."/>
        </authorList>
    </citation>
    <scope>NUCLEOTIDE SEQUENCE [LARGE SCALE GENOMIC DNA]</scope>
    <source>
        <strain evidence="2">TM-1</strain>
    </source>
</reference>
<feature type="transmembrane region" description="Helical" evidence="1">
    <location>
        <begin position="12"/>
        <end position="34"/>
    </location>
</feature>
<dbReference type="EMBL" id="LACI01002586">
    <property type="protein sequence ID" value="KJU81718.1"/>
    <property type="molecule type" value="Genomic_DNA"/>
</dbReference>
<keyword evidence="1" id="KW-0472">Membrane</keyword>
<organism evidence="2 3">
    <name type="scientific">Candidatus Magnetobacterium bavaricum</name>
    <dbReference type="NCBI Taxonomy" id="29290"/>
    <lineage>
        <taxon>Bacteria</taxon>
        <taxon>Pseudomonadati</taxon>
        <taxon>Nitrospirota</taxon>
        <taxon>Thermodesulfovibrionia</taxon>
        <taxon>Thermodesulfovibrionales</taxon>
        <taxon>Candidatus Magnetobacteriaceae</taxon>
        <taxon>Candidatus Magnetobacterium</taxon>
    </lineage>
</organism>
<dbReference type="AlphaFoldDB" id="A0A0F3GLZ3"/>
<sequence length="207" mass="22487">MTTERGYTTIEVIAIVAIMVIIVGVFGYNVVWFIGSRTRVTIESNMKQLYADLSEMRVRAMAENRTYGVFINNTPPTQRFDITTYELRCDGINKAPTGKCDPASPADGRITDPGGFFSMHTNHLLTQAYPITLLDALQVIAFTPQSAAVTELNGVLTTRFAHGEIQLYSGCRACDKETSGCKPENPATTCRASATATTCNPTSPGCV</sequence>
<dbReference type="Proteomes" id="UP000033423">
    <property type="component" value="Unassembled WGS sequence"/>
</dbReference>
<evidence type="ECO:0000313" key="2">
    <source>
        <dbReference type="EMBL" id="KJU81718.1"/>
    </source>
</evidence>
<evidence type="ECO:0000313" key="3">
    <source>
        <dbReference type="Proteomes" id="UP000033423"/>
    </source>
</evidence>
<keyword evidence="3" id="KW-1185">Reference proteome</keyword>
<protein>
    <submittedName>
        <fullName evidence="2">Uncharacterized protein</fullName>
    </submittedName>
</protein>
<comment type="caution">
    <text evidence="2">The sequence shown here is derived from an EMBL/GenBank/DDBJ whole genome shotgun (WGS) entry which is preliminary data.</text>
</comment>
<accession>A0A0F3GLZ3</accession>